<evidence type="ECO:0000256" key="3">
    <source>
        <dbReference type="ARBA" id="ARBA00022679"/>
    </source>
</evidence>
<evidence type="ECO:0000259" key="7">
    <source>
        <dbReference type="Pfam" id="PF02518"/>
    </source>
</evidence>
<accession>A0A268EFW4</accession>
<dbReference type="GO" id="GO:0000155">
    <property type="term" value="F:phosphorelay sensor kinase activity"/>
    <property type="evidence" value="ECO:0007669"/>
    <property type="project" value="InterPro"/>
</dbReference>
<dbReference type="Proteomes" id="UP000215596">
    <property type="component" value="Unassembled WGS sequence"/>
</dbReference>
<dbReference type="EC" id="2.7.13.3" evidence="2"/>
<dbReference type="InterPro" id="IPR036890">
    <property type="entry name" value="HATPase_C_sf"/>
</dbReference>
<dbReference type="GO" id="GO:0016020">
    <property type="term" value="C:membrane"/>
    <property type="evidence" value="ECO:0007669"/>
    <property type="project" value="InterPro"/>
</dbReference>
<dbReference type="InterPro" id="IPR056374">
    <property type="entry name" value="DesK/YvfT_N"/>
</dbReference>
<dbReference type="AlphaFoldDB" id="A0A268EFW4"/>
<dbReference type="GO" id="GO:0046983">
    <property type="term" value="F:protein dimerization activity"/>
    <property type="evidence" value="ECO:0007669"/>
    <property type="project" value="InterPro"/>
</dbReference>
<dbReference type="OrthoDB" id="9797605at2"/>
<evidence type="ECO:0000313" key="11">
    <source>
        <dbReference type="Proteomes" id="UP000215596"/>
    </source>
</evidence>
<dbReference type="InterPro" id="IPR003594">
    <property type="entry name" value="HATPase_dom"/>
</dbReference>
<keyword evidence="6" id="KW-0472">Membrane</keyword>
<dbReference type="InterPro" id="IPR050482">
    <property type="entry name" value="Sensor_HK_TwoCompSys"/>
</dbReference>
<feature type="transmembrane region" description="Helical" evidence="6">
    <location>
        <begin position="140"/>
        <end position="160"/>
    </location>
</feature>
<dbReference type="RefSeq" id="WP_095267838.1">
    <property type="nucleotide sequence ID" value="NZ_NPBY01000085.1"/>
</dbReference>
<protein>
    <recommendedName>
        <fullName evidence="2">histidine kinase</fullName>
        <ecNumber evidence="2">2.7.13.3</ecNumber>
    </recommendedName>
</protein>
<gene>
    <name evidence="10" type="ORF">CHH67_23660</name>
</gene>
<evidence type="ECO:0000256" key="5">
    <source>
        <dbReference type="ARBA" id="ARBA00023012"/>
    </source>
</evidence>
<evidence type="ECO:0000259" key="9">
    <source>
        <dbReference type="Pfam" id="PF23540"/>
    </source>
</evidence>
<feature type="domain" description="Histidine kinase/HSP90-like ATPase" evidence="7">
    <location>
        <begin position="289"/>
        <end position="372"/>
    </location>
</feature>
<feature type="transmembrane region" description="Helical" evidence="6">
    <location>
        <begin position="40"/>
        <end position="58"/>
    </location>
</feature>
<feature type="transmembrane region" description="Helical" evidence="6">
    <location>
        <begin position="12"/>
        <end position="34"/>
    </location>
</feature>
<evidence type="ECO:0000256" key="6">
    <source>
        <dbReference type="SAM" id="Phobius"/>
    </source>
</evidence>
<evidence type="ECO:0000256" key="4">
    <source>
        <dbReference type="ARBA" id="ARBA00022777"/>
    </source>
</evidence>
<dbReference type="Pfam" id="PF23540">
    <property type="entry name" value="DesK_N"/>
    <property type="match status" value="1"/>
</dbReference>
<evidence type="ECO:0000256" key="2">
    <source>
        <dbReference type="ARBA" id="ARBA00012438"/>
    </source>
</evidence>
<feature type="domain" description="Signal transduction histidine kinase subgroup 3 dimerisation and phosphoacceptor" evidence="8">
    <location>
        <begin position="184"/>
        <end position="250"/>
    </location>
</feature>
<evidence type="ECO:0000256" key="1">
    <source>
        <dbReference type="ARBA" id="ARBA00000085"/>
    </source>
</evidence>
<proteinExistence type="predicted"/>
<reference evidence="10 11" key="1">
    <citation type="submission" date="2017-07" db="EMBL/GenBank/DDBJ databases">
        <title>Isolation and whole genome analysis of endospore-forming bacteria from heroin.</title>
        <authorList>
            <person name="Kalinowski J."/>
            <person name="Ahrens B."/>
            <person name="Al-Dilaimi A."/>
            <person name="Winkler A."/>
            <person name="Wibberg D."/>
            <person name="Schleenbecker U."/>
            <person name="Ruckert C."/>
            <person name="Wolfel R."/>
            <person name="Grass G."/>
        </authorList>
    </citation>
    <scope>NUCLEOTIDE SEQUENCE [LARGE SCALE GENOMIC DNA]</scope>
    <source>
        <strain evidence="10 11">7537-G1</strain>
    </source>
</reference>
<keyword evidence="4 10" id="KW-0418">Kinase</keyword>
<organism evidence="10 11">
    <name type="scientific">Paenibacillus campinasensis</name>
    <dbReference type="NCBI Taxonomy" id="66347"/>
    <lineage>
        <taxon>Bacteria</taxon>
        <taxon>Bacillati</taxon>
        <taxon>Bacillota</taxon>
        <taxon>Bacilli</taxon>
        <taxon>Bacillales</taxon>
        <taxon>Paenibacillaceae</taxon>
        <taxon>Paenibacillus</taxon>
    </lineage>
</organism>
<name>A0A268EFW4_9BACL</name>
<keyword evidence="6" id="KW-0812">Transmembrane</keyword>
<keyword evidence="5" id="KW-0902">Two-component regulatory system</keyword>
<evidence type="ECO:0000313" key="10">
    <source>
        <dbReference type="EMBL" id="PAD71979.1"/>
    </source>
</evidence>
<dbReference type="EMBL" id="NPBY01000085">
    <property type="protein sequence ID" value="PAD71979.1"/>
    <property type="molecule type" value="Genomic_DNA"/>
</dbReference>
<dbReference type="CDD" id="cd16917">
    <property type="entry name" value="HATPase_UhpB-NarQ-NarX-like"/>
    <property type="match status" value="1"/>
</dbReference>
<evidence type="ECO:0000259" key="8">
    <source>
        <dbReference type="Pfam" id="PF07730"/>
    </source>
</evidence>
<dbReference type="Gene3D" id="3.30.565.10">
    <property type="entry name" value="Histidine kinase-like ATPase, C-terminal domain"/>
    <property type="match status" value="1"/>
</dbReference>
<comment type="caution">
    <text evidence="10">The sequence shown here is derived from an EMBL/GenBank/DDBJ whole genome shotgun (WGS) entry which is preliminary data.</text>
</comment>
<sequence length="385" mass="43675">MKRVKTGKRRFAIFPAEIGWFPYLWLIYLVLPIINMLSESGTKMAVGYGLIALFTFTYRQLYFAEGEPRFFTWLGIQMSIIFILCMWYHPSYMYMGFFTANFIGWYTDRRNFTIALALFTLVQSAPLIKHAHTLGWRELIFMIPFLLIMVMAPFGIRSLYRRQQLEKELAQANEQIRSLIKGEERMRIARDLHDTLGHTLSLITLKSQLIEKLVDTDAEQAKLEAREIHNTSRSALRQVRELVSEMRTATLAGELQEARVILNSAGIELICHGHPRLAGISDLAQNIMSLCLREAVTNVVKHSQARTCTVTMETGSTDWLLSIEDDGAGLQAGYDAPEKNGLRGMTERLALIGGTLDIESHGGTKLTIRVPIVIKSRKEDSPDGD</sequence>
<dbReference type="InterPro" id="IPR011712">
    <property type="entry name" value="Sig_transdc_His_kin_sub3_dim/P"/>
</dbReference>
<dbReference type="SUPFAM" id="SSF55874">
    <property type="entry name" value="ATPase domain of HSP90 chaperone/DNA topoisomerase II/histidine kinase"/>
    <property type="match status" value="1"/>
</dbReference>
<dbReference type="Gene3D" id="1.20.5.1930">
    <property type="match status" value="1"/>
</dbReference>
<feature type="transmembrane region" description="Helical" evidence="6">
    <location>
        <begin position="70"/>
        <end position="90"/>
    </location>
</feature>
<dbReference type="PANTHER" id="PTHR24421">
    <property type="entry name" value="NITRATE/NITRITE SENSOR PROTEIN NARX-RELATED"/>
    <property type="match status" value="1"/>
</dbReference>
<dbReference type="PANTHER" id="PTHR24421:SF63">
    <property type="entry name" value="SENSOR HISTIDINE KINASE DESK"/>
    <property type="match status" value="1"/>
</dbReference>
<feature type="domain" description="DesK/YvfT N-terminal" evidence="9">
    <location>
        <begin position="10"/>
        <end position="154"/>
    </location>
</feature>
<keyword evidence="3" id="KW-0808">Transferase</keyword>
<keyword evidence="6" id="KW-1133">Transmembrane helix</keyword>
<dbReference type="Pfam" id="PF07730">
    <property type="entry name" value="HisKA_3"/>
    <property type="match status" value="1"/>
</dbReference>
<comment type="catalytic activity">
    <reaction evidence="1">
        <text>ATP + protein L-histidine = ADP + protein N-phospho-L-histidine.</text>
        <dbReference type="EC" id="2.7.13.3"/>
    </reaction>
</comment>
<dbReference type="Pfam" id="PF02518">
    <property type="entry name" value="HATPase_c"/>
    <property type="match status" value="1"/>
</dbReference>